<dbReference type="Gene3D" id="1.10.287.950">
    <property type="entry name" value="Methyl-accepting chemotaxis protein"/>
    <property type="match status" value="1"/>
</dbReference>
<gene>
    <name evidence="6" type="ORF">C8N35_10958</name>
</gene>
<dbReference type="SUPFAM" id="SSF158472">
    <property type="entry name" value="HAMP domain-like"/>
    <property type="match status" value="1"/>
</dbReference>
<comment type="caution">
    <text evidence="6">The sequence shown here is derived from an EMBL/GenBank/DDBJ whole genome shotgun (WGS) entry which is preliminary data.</text>
</comment>
<dbReference type="InterPro" id="IPR004089">
    <property type="entry name" value="MCPsignal_dom"/>
</dbReference>
<evidence type="ECO:0000259" key="4">
    <source>
        <dbReference type="PROSITE" id="PS50111"/>
    </source>
</evidence>
<organism evidence="6 7">
    <name type="scientific">Breoghania corrubedonensis</name>
    <dbReference type="NCBI Taxonomy" id="665038"/>
    <lineage>
        <taxon>Bacteria</taxon>
        <taxon>Pseudomonadati</taxon>
        <taxon>Pseudomonadota</taxon>
        <taxon>Alphaproteobacteria</taxon>
        <taxon>Hyphomicrobiales</taxon>
        <taxon>Stappiaceae</taxon>
        <taxon>Breoghania</taxon>
    </lineage>
</organism>
<protein>
    <submittedName>
        <fullName evidence="6">Methyl-accepting chemotaxis sensory transducer</fullName>
    </submittedName>
</protein>
<dbReference type="GO" id="GO:0007165">
    <property type="term" value="P:signal transduction"/>
    <property type="evidence" value="ECO:0007669"/>
    <property type="project" value="UniProtKB-KW"/>
</dbReference>
<feature type="domain" description="HAMP" evidence="5">
    <location>
        <begin position="296"/>
        <end position="349"/>
    </location>
</feature>
<name>A0A2T5V4S2_9HYPH</name>
<dbReference type="SUPFAM" id="SSF58104">
    <property type="entry name" value="Methyl-accepting chemotaxis protein (MCP) signaling domain"/>
    <property type="match status" value="1"/>
</dbReference>
<dbReference type="OrthoDB" id="1776073at2"/>
<evidence type="ECO:0000313" key="7">
    <source>
        <dbReference type="Proteomes" id="UP000244081"/>
    </source>
</evidence>
<evidence type="ECO:0000256" key="1">
    <source>
        <dbReference type="ARBA" id="ARBA00023224"/>
    </source>
</evidence>
<dbReference type="Pfam" id="PF14827">
    <property type="entry name" value="dCache_3"/>
    <property type="match status" value="1"/>
</dbReference>
<keyword evidence="1 3" id="KW-0807">Transducer</keyword>
<accession>A0A2T5V4S2</accession>
<dbReference type="PANTHER" id="PTHR32089:SF112">
    <property type="entry name" value="LYSOZYME-LIKE PROTEIN-RELATED"/>
    <property type="match status" value="1"/>
</dbReference>
<dbReference type="SMART" id="SM00283">
    <property type="entry name" value="MA"/>
    <property type="match status" value="1"/>
</dbReference>
<dbReference type="Gene3D" id="6.10.340.10">
    <property type="match status" value="1"/>
</dbReference>
<evidence type="ECO:0000256" key="3">
    <source>
        <dbReference type="PROSITE-ProRule" id="PRU00284"/>
    </source>
</evidence>
<dbReference type="Proteomes" id="UP000244081">
    <property type="component" value="Unassembled WGS sequence"/>
</dbReference>
<dbReference type="InterPro" id="IPR029151">
    <property type="entry name" value="Sensor-like_sf"/>
</dbReference>
<dbReference type="Pfam" id="PF00015">
    <property type="entry name" value="MCPsignal"/>
    <property type="match status" value="1"/>
</dbReference>
<comment type="similarity">
    <text evidence="2">Belongs to the methyl-accepting chemotaxis (MCP) protein family.</text>
</comment>
<dbReference type="GO" id="GO:0016020">
    <property type="term" value="C:membrane"/>
    <property type="evidence" value="ECO:0007669"/>
    <property type="project" value="InterPro"/>
</dbReference>
<evidence type="ECO:0000256" key="2">
    <source>
        <dbReference type="ARBA" id="ARBA00029447"/>
    </source>
</evidence>
<dbReference type="PANTHER" id="PTHR32089">
    <property type="entry name" value="METHYL-ACCEPTING CHEMOTAXIS PROTEIN MCPB"/>
    <property type="match status" value="1"/>
</dbReference>
<proteinExistence type="inferred from homology"/>
<dbReference type="SUPFAM" id="SSF103190">
    <property type="entry name" value="Sensory domain-like"/>
    <property type="match status" value="1"/>
</dbReference>
<dbReference type="AlphaFoldDB" id="A0A2T5V4S2"/>
<dbReference type="InterPro" id="IPR029150">
    <property type="entry name" value="dCache_3"/>
</dbReference>
<feature type="domain" description="Methyl-accepting transducer" evidence="4">
    <location>
        <begin position="364"/>
        <end position="625"/>
    </location>
</feature>
<evidence type="ECO:0000259" key="5">
    <source>
        <dbReference type="PROSITE" id="PS50885"/>
    </source>
</evidence>
<dbReference type="EMBL" id="QAYG01000009">
    <property type="protein sequence ID" value="PTW58755.1"/>
    <property type="molecule type" value="Genomic_DNA"/>
</dbReference>
<dbReference type="InterPro" id="IPR003660">
    <property type="entry name" value="HAMP_dom"/>
</dbReference>
<evidence type="ECO:0000313" key="6">
    <source>
        <dbReference type="EMBL" id="PTW58755.1"/>
    </source>
</evidence>
<dbReference type="PROSITE" id="PS50111">
    <property type="entry name" value="CHEMOTAXIS_TRANSDUC_2"/>
    <property type="match status" value="1"/>
</dbReference>
<sequence>MKTIRAKLCLVIVGLAIFASAAIFGVSQWVSSHMAETALTREVNGAQQQLKASIEAESRQALMLASLVAGDAGVRETFAAGDRDALASEFEASFADLKKNFGVRQFQFHLPPAISFLRVHKVAKFGDDLAGFRKTVVQTNETLKPVWGLEKGVAGIGNRGVVPVFSDGKHIGSVEFGLGFHENFVSTFTSQTGYPLAVLRPSDAGYDIIGNTLPDGFAPQALMRELAGEGSSIESGDYRITRVSVTDYSGQPIAVALLAVDRSAYQAIALTAQLTGIALSVLLLAIAGGILYFSNRTVLRPLKCVAGEIVALAGGARDIAVTGTERADEIGDMARAVDIFRVDAIERERLEDEHRRNQRARETRQQRVEQLIETFRATTQGLLSSVEETNADLQSTARGLEQVAAASAEQARGAAAASSEAAGNVQTVASAAEELSSSISEISHQVVRTTDIVGQANGAAQSTNEKVAGLARSAQRIGDVVSLIRDIAEQTNLLALNATIEAARAGEAGRGFAVVAAEVKELATQTSKATEEIASQISSIQIATEEAVGAIGGITGTMDEVNGYTAAIAAAVEQQGAATVEISRNIQNAAAQTQTVVKSIGSLDEAVGQTNQSAASMLAASTDATSKGRSFQEEIARFLKDVAAA</sequence>
<keyword evidence="7" id="KW-1185">Reference proteome</keyword>
<reference evidence="6 7" key="1">
    <citation type="submission" date="2018-04" db="EMBL/GenBank/DDBJ databases">
        <title>Genomic Encyclopedia of Archaeal and Bacterial Type Strains, Phase II (KMG-II): from individual species to whole genera.</title>
        <authorList>
            <person name="Goeker M."/>
        </authorList>
    </citation>
    <scope>NUCLEOTIDE SEQUENCE [LARGE SCALE GENOMIC DNA]</scope>
    <source>
        <strain evidence="6 7">DSM 23382</strain>
    </source>
</reference>
<dbReference type="PROSITE" id="PS50885">
    <property type="entry name" value="HAMP"/>
    <property type="match status" value="1"/>
</dbReference>